<evidence type="ECO:0000313" key="1">
    <source>
        <dbReference type="EMBL" id="RPB14495.1"/>
    </source>
</evidence>
<gene>
    <name evidence="1" type="ORF">P167DRAFT_543636</name>
</gene>
<dbReference type="EMBL" id="ML119117">
    <property type="protein sequence ID" value="RPB14495.1"/>
    <property type="molecule type" value="Genomic_DNA"/>
</dbReference>
<dbReference type="OrthoDB" id="10294174at2759"/>
<name>A0A3N4L919_9PEZI</name>
<sequence>MSECQSIPASRVQSVIGRGQFLPLRLSRSPLFTDPEITRILHEGNLLQPPPRCRSHPLAAAVETPSAGVSIVRNVYDTRILVPPGASVMYFHPGMDEYIVFNPATVDRTENITATRGSRRDIYTNVLEKGMEIMAGIWRRMREFGKRLGHQEEIAIVEMQNNNSFTTVAVSIISTSLNPLKFAFTKLFNWWFPESGWGSRTDSCDLLDTTNATSMRKGI</sequence>
<keyword evidence="2" id="KW-1185">Reference proteome</keyword>
<proteinExistence type="predicted"/>
<organism evidence="1 2">
    <name type="scientific">Morchella conica CCBAS932</name>
    <dbReference type="NCBI Taxonomy" id="1392247"/>
    <lineage>
        <taxon>Eukaryota</taxon>
        <taxon>Fungi</taxon>
        <taxon>Dikarya</taxon>
        <taxon>Ascomycota</taxon>
        <taxon>Pezizomycotina</taxon>
        <taxon>Pezizomycetes</taxon>
        <taxon>Pezizales</taxon>
        <taxon>Morchellaceae</taxon>
        <taxon>Morchella</taxon>
    </lineage>
</organism>
<dbReference type="AlphaFoldDB" id="A0A3N4L919"/>
<dbReference type="InParanoid" id="A0A3N4L919"/>
<evidence type="ECO:0000313" key="2">
    <source>
        <dbReference type="Proteomes" id="UP000277580"/>
    </source>
</evidence>
<accession>A0A3N4L919</accession>
<reference evidence="1 2" key="1">
    <citation type="journal article" date="2018" name="Nat. Ecol. Evol.">
        <title>Pezizomycetes genomes reveal the molecular basis of ectomycorrhizal truffle lifestyle.</title>
        <authorList>
            <person name="Murat C."/>
            <person name="Payen T."/>
            <person name="Noel B."/>
            <person name="Kuo A."/>
            <person name="Morin E."/>
            <person name="Chen J."/>
            <person name="Kohler A."/>
            <person name="Krizsan K."/>
            <person name="Balestrini R."/>
            <person name="Da Silva C."/>
            <person name="Montanini B."/>
            <person name="Hainaut M."/>
            <person name="Levati E."/>
            <person name="Barry K.W."/>
            <person name="Belfiori B."/>
            <person name="Cichocki N."/>
            <person name="Clum A."/>
            <person name="Dockter R.B."/>
            <person name="Fauchery L."/>
            <person name="Guy J."/>
            <person name="Iotti M."/>
            <person name="Le Tacon F."/>
            <person name="Lindquist E.A."/>
            <person name="Lipzen A."/>
            <person name="Malagnac F."/>
            <person name="Mello A."/>
            <person name="Molinier V."/>
            <person name="Miyauchi S."/>
            <person name="Poulain J."/>
            <person name="Riccioni C."/>
            <person name="Rubini A."/>
            <person name="Sitrit Y."/>
            <person name="Splivallo R."/>
            <person name="Traeger S."/>
            <person name="Wang M."/>
            <person name="Zifcakova L."/>
            <person name="Wipf D."/>
            <person name="Zambonelli A."/>
            <person name="Paolocci F."/>
            <person name="Nowrousian M."/>
            <person name="Ottonello S."/>
            <person name="Baldrian P."/>
            <person name="Spatafora J.W."/>
            <person name="Henrissat B."/>
            <person name="Nagy L.G."/>
            <person name="Aury J.M."/>
            <person name="Wincker P."/>
            <person name="Grigoriev I.V."/>
            <person name="Bonfante P."/>
            <person name="Martin F.M."/>
        </authorList>
    </citation>
    <scope>NUCLEOTIDE SEQUENCE [LARGE SCALE GENOMIC DNA]</scope>
    <source>
        <strain evidence="1 2">CCBAS932</strain>
    </source>
</reference>
<protein>
    <submittedName>
        <fullName evidence="1">Uncharacterized protein</fullName>
    </submittedName>
</protein>
<dbReference type="Proteomes" id="UP000277580">
    <property type="component" value="Unassembled WGS sequence"/>
</dbReference>